<gene>
    <name evidence="3" type="ORF">GCM10009119_31710</name>
</gene>
<dbReference type="EMBL" id="BAAAFI010000041">
    <property type="protein sequence ID" value="GAA0880201.1"/>
    <property type="molecule type" value="Genomic_DNA"/>
</dbReference>
<sequence length="292" mass="32334">MTILAKIGVSAVSVMLSVFCAFSQDISAQDSTPSELSEIFQAPRHINQLTVHPLTKKTLHFALMHTFGTLDGGIENLFGLDNGANIVIGFEYGLSDRISLGLTRTSQDKVYQLFGRYHLLRQTEDGQVPFSLSFAGGIGVISGDYTYLPADEQPVFSDRLVYFAQLMLAKKFGEKISVGVNPIFSYFSNALPVYQIEGTQNLYLALGLNGKWQVTKNSSLTLQWIPNLNSDIKNNFGVGWDIKAGQHVFQMYFVTSSALNEPYLLAGSNGVPGEEFRLGFNVNRLFFLGNDW</sequence>
<protein>
    <submittedName>
        <fullName evidence="3">DUF5777 family beta-barrel protein</fullName>
    </submittedName>
</protein>
<feature type="domain" description="DUF5777" evidence="2">
    <location>
        <begin position="40"/>
        <end position="286"/>
    </location>
</feature>
<evidence type="ECO:0000313" key="4">
    <source>
        <dbReference type="Proteomes" id="UP001500469"/>
    </source>
</evidence>
<keyword evidence="4" id="KW-1185">Reference proteome</keyword>
<reference evidence="4" key="1">
    <citation type="journal article" date="2019" name="Int. J. Syst. Evol. Microbiol.">
        <title>The Global Catalogue of Microorganisms (GCM) 10K type strain sequencing project: providing services to taxonomists for standard genome sequencing and annotation.</title>
        <authorList>
            <consortium name="The Broad Institute Genomics Platform"/>
            <consortium name="The Broad Institute Genome Sequencing Center for Infectious Disease"/>
            <person name="Wu L."/>
            <person name="Ma J."/>
        </authorList>
    </citation>
    <scope>NUCLEOTIDE SEQUENCE [LARGE SCALE GENOMIC DNA]</scope>
    <source>
        <strain evidence="4">JCM 16112</strain>
    </source>
</reference>
<comment type="caution">
    <text evidence="3">The sequence shown here is derived from an EMBL/GenBank/DDBJ whole genome shotgun (WGS) entry which is preliminary data.</text>
</comment>
<keyword evidence="1" id="KW-0732">Signal</keyword>
<accession>A0ABP3YFS6</accession>
<organism evidence="3 4">
    <name type="scientific">Algoriphagus jejuensis</name>
    <dbReference type="NCBI Taxonomy" id="419934"/>
    <lineage>
        <taxon>Bacteria</taxon>
        <taxon>Pseudomonadati</taxon>
        <taxon>Bacteroidota</taxon>
        <taxon>Cytophagia</taxon>
        <taxon>Cytophagales</taxon>
        <taxon>Cyclobacteriaceae</taxon>
        <taxon>Algoriphagus</taxon>
    </lineage>
</organism>
<dbReference type="InterPro" id="IPR045916">
    <property type="entry name" value="DUF5777"/>
</dbReference>
<evidence type="ECO:0000259" key="2">
    <source>
        <dbReference type="Pfam" id="PF19089"/>
    </source>
</evidence>
<dbReference type="Pfam" id="PF19089">
    <property type="entry name" value="DUF5777"/>
    <property type="match status" value="1"/>
</dbReference>
<proteinExistence type="predicted"/>
<evidence type="ECO:0000313" key="3">
    <source>
        <dbReference type="EMBL" id="GAA0880201.1"/>
    </source>
</evidence>
<feature type="chain" id="PRO_5047283456" evidence="1">
    <location>
        <begin position="24"/>
        <end position="292"/>
    </location>
</feature>
<dbReference type="Proteomes" id="UP001500469">
    <property type="component" value="Unassembled WGS sequence"/>
</dbReference>
<dbReference type="RefSeq" id="WP_343853345.1">
    <property type="nucleotide sequence ID" value="NZ_BAAAFI010000041.1"/>
</dbReference>
<feature type="signal peptide" evidence="1">
    <location>
        <begin position="1"/>
        <end position="23"/>
    </location>
</feature>
<name>A0ABP3YFS6_9BACT</name>
<evidence type="ECO:0000256" key="1">
    <source>
        <dbReference type="SAM" id="SignalP"/>
    </source>
</evidence>